<gene>
    <name evidence="2" type="ORF">NCTC8622_07914</name>
</gene>
<evidence type="ECO:0000256" key="1">
    <source>
        <dbReference type="SAM" id="Phobius"/>
    </source>
</evidence>
<dbReference type="AlphaFoldDB" id="A0A377AXF3"/>
<keyword evidence="1" id="KW-1133">Transmembrane helix</keyword>
<accession>A0A377AXF3</accession>
<evidence type="ECO:0000313" key="2">
    <source>
        <dbReference type="EMBL" id="STL40394.1"/>
    </source>
</evidence>
<reference evidence="2 3" key="1">
    <citation type="submission" date="2018-06" db="EMBL/GenBank/DDBJ databases">
        <authorList>
            <consortium name="Pathogen Informatics"/>
            <person name="Doyle S."/>
        </authorList>
    </citation>
    <scope>NUCLEOTIDE SEQUENCE [LARGE SCALE GENOMIC DNA]</scope>
    <source>
        <strain evidence="2 3">NCTC8622</strain>
    </source>
</reference>
<sequence length="129" mass="14577">MYLKIPSRTCWSFVSDQNDASAGEKHDEEYCNDTRHIRFTSTMAGGHTCPTAVLLRGLNDLILLARLVSSQTTHQRPQSSHNDIAPQARANVGPLRNFWPLIIIPVQFAGNFFVFLLVFVQILFKPCFV</sequence>
<proteinExistence type="predicted"/>
<protein>
    <submittedName>
        <fullName evidence="2">Uncharacterized protein</fullName>
    </submittedName>
</protein>
<evidence type="ECO:0000313" key="3">
    <source>
        <dbReference type="Proteomes" id="UP000254079"/>
    </source>
</evidence>
<dbReference type="EMBL" id="UGCP01000006">
    <property type="protein sequence ID" value="STL40394.1"/>
    <property type="molecule type" value="Genomic_DNA"/>
</dbReference>
<name>A0A377AXF3_ECOLX</name>
<keyword evidence="1" id="KW-0812">Transmembrane</keyword>
<dbReference type="Proteomes" id="UP000254079">
    <property type="component" value="Unassembled WGS sequence"/>
</dbReference>
<feature type="transmembrane region" description="Helical" evidence="1">
    <location>
        <begin position="98"/>
        <end position="124"/>
    </location>
</feature>
<keyword evidence="1" id="KW-0472">Membrane</keyword>
<organism evidence="2 3">
    <name type="scientific">Escherichia coli</name>
    <dbReference type="NCBI Taxonomy" id="562"/>
    <lineage>
        <taxon>Bacteria</taxon>
        <taxon>Pseudomonadati</taxon>
        <taxon>Pseudomonadota</taxon>
        <taxon>Gammaproteobacteria</taxon>
        <taxon>Enterobacterales</taxon>
        <taxon>Enterobacteriaceae</taxon>
        <taxon>Escherichia</taxon>
    </lineage>
</organism>